<dbReference type="AlphaFoldDB" id="A0A1E4S4Q5"/>
<accession>A0A1E4S4Q5</accession>
<dbReference type="EMBL" id="KV453928">
    <property type="protein sequence ID" value="ODV74498.1"/>
    <property type="molecule type" value="Genomic_DNA"/>
</dbReference>
<proteinExistence type="predicted"/>
<dbReference type="Proteomes" id="UP000094389">
    <property type="component" value="Unassembled WGS sequence"/>
</dbReference>
<evidence type="ECO:0000313" key="2">
    <source>
        <dbReference type="EMBL" id="ODV74498.1"/>
    </source>
</evidence>
<keyword evidence="1" id="KW-0472">Membrane</keyword>
<dbReference type="GeneID" id="30988044"/>
<gene>
    <name evidence="2" type="ORF">CYBJADRAFT_161912</name>
</gene>
<sequence length="130" mass="15813">MAHELATINVINGVQYLQHQSIYNIHCGWTNPHPNTSFTIWYAPHSSSCGHRLMPRWYRHSKKDHKKDELNFVFLAHLTKQQQQQQQQQQRRRRRRRKKEVTYKSIPFLLLLLVYRNTDRDRENFPVGYL</sequence>
<keyword evidence="1" id="KW-1133">Transmembrane helix</keyword>
<evidence type="ECO:0000256" key="1">
    <source>
        <dbReference type="SAM" id="Phobius"/>
    </source>
</evidence>
<feature type="transmembrane region" description="Helical" evidence="1">
    <location>
        <begin position="101"/>
        <end position="118"/>
    </location>
</feature>
<protein>
    <submittedName>
        <fullName evidence="2">Uncharacterized protein</fullName>
    </submittedName>
</protein>
<evidence type="ECO:0000313" key="3">
    <source>
        <dbReference type="Proteomes" id="UP000094389"/>
    </source>
</evidence>
<keyword evidence="3" id="KW-1185">Reference proteome</keyword>
<keyword evidence="1" id="KW-0812">Transmembrane</keyword>
<name>A0A1E4S4Q5_CYBJN</name>
<dbReference type="RefSeq" id="XP_020071537.1">
    <property type="nucleotide sequence ID" value="XM_020213648.1"/>
</dbReference>
<reference evidence="2 3" key="1">
    <citation type="journal article" date="2016" name="Proc. Natl. Acad. Sci. U.S.A.">
        <title>Comparative genomics of biotechnologically important yeasts.</title>
        <authorList>
            <person name="Riley R."/>
            <person name="Haridas S."/>
            <person name="Wolfe K.H."/>
            <person name="Lopes M.R."/>
            <person name="Hittinger C.T."/>
            <person name="Goeker M."/>
            <person name="Salamov A.A."/>
            <person name="Wisecaver J.H."/>
            <person name="Long T.M."/>
            <person name="Calvey C.H."/>
            <person name="Aerts A.L."/>
            <person name="Barry K.W."/>
            <person name="Choi C."/>
            <person name="Clum A."/>
            <person name="Coughlan A.Y."/>
            <person name="Deshpande S."/>
            <person name="Douglass A.P."/>
            <person name="Hanson S.J."/>
            <person name="Klenk H.-P."/>
            <person name="LaButti K.M."/>
            <person name="Lapidus A."/>
            <person name="Lindquist E.A."/>
            <person name="Lipzen A.M."/>
            <person name="Meier-Kolthoff J.P."/>
            <person name="Ohm R.A."/>
            <person name="Otillar R.P."/>
            <person name="Pangilinan J.L."/>
            <person name="Peng Y."/>
            <person name="Rokas A."/>
            <person name="Rosa C.A."/>
            <person name="Scheuner C."/>
            <person name="Sibirny A.A."/>
            <person name="Slot J.C."/>
            <person name="Stielow J.B."/>
            <person name="Sun H."/>
            <person name="Kurtzman C.P."/>
            <person name="Blackwell M."/>
            <person name="Grigoriev I.V."/>
            <person name="Jeffries T.W."/>
        </authorList>
    </citation>
    <scope>NUCLEOTIDE SEQUENCE [LARGE SCALE GENOMIC DNA]</scope>
    <source>
        <strain evidence="3">ATCC 18201 / CBS 1600 / BCRC 20928 / JCM 3617 / NBRC 0987 / NRRL Y-1542</strain>
    </source>
</reference>
<organism evidence="2 3">
    <name type="scientific">Cyberlindnera jadinii (strain ATCC 18201 / CBS 1600 / BCRC 20928 / JCM 3617 / NBRC 0987 / NRRL Y-1542)</name>
    <name type="common">Torula yeast</name>
    <name type="synonym">Candida utilis</name>
    <dbReference type="NCBI Taxonomy" id="983966"/>
    <lineage>
        <taxon>Eukaryota</taxon>
        <taxon>Fungi</taxon>
        <taxon>Dikarya</taxon>
        <taxon>Ascomycota</taxon>
        <taxon>Saccharomycotina</taxon>
        <taxon>Saccharomycetes</taxon>
        <taxon>Phaffomycetales</taxon>
        <taxon>Phaffomycetaceae</taxon>
        <taxon>Cyberlindnera</taxon>
    </lineage>
</organism>